<dbReference type="InterPro" id="IPR029016">
    <property type="entry name" value="GAF-like_dom_sf"/>
</dbReference>
<keyword evidence="5" id="KW-1185">Reference proteome</keyword>
<dbReference type="Gene3D" id="3.30.450.40">
    <property type="match status" value="1"/>
</dbReference>
<dbReference type="EMBL" id="SOHQ01000019">
    <property type="protein sequence ID" value="TFD79987.1"/>
    <property type="molecule type" value="Genomic_DNA"/>
</dbReference>
<dbReference type="Proteomes" id="UP000298218">
    <property type="component" value="Unassembled WGS sequence"/>
</dbReference>
<evidence type="ECO:0000256" key="1">
    <source>
        <dbReference type="ARBA" id="ARBA00023015"/>
    </source>
</evidence>
<dbReference type="OrthoDB" id="7466251at2"/>
<dbReference type="SUPFAM" id="SSF55781">
    <property type="entry name" value="GAF domain-like"/>
    <property type="match status" value="1"/>
</dbReference>
<sequence>MRQRGGSSNPEYRGGMCADFVAALPITGAAVSAFGSSLPETFVCASDRLAAHLDELQFDLAEGPRWEAVRTRRPVLVPFLRSDPHTNWPVCGKALLLLDLQAIFVFPLIIGAIDVGVVELYSTAPDRLEYDDVQIAMALADKAAWALLHNVLTWSERPDKVTQVASPLSRREIHQATGMVLAQLESTATEALLRLRAHAFLNGQSVRDVAREVVARTLVFTPD</sequence>
<dbReference type="Gene3D" id="1.10.10.10">
    <property type="entry name" value="Winged helix-like DNA-binding domain superfamily/Winged helix DNA-binding domain"/>
    <property type="match status" value="1"/>
</dbReference>
<evidence type="ECO:0000256" key="2">
    <source>
        <dbReference type="ARBA" id="ARBA00023163"/>
    </source>
</evidence>
<evidence type="ECO:0000313" key="4">
    <source>
        <dbReference type="EMBL" id="TFD79987.1"/>
    </source>
</evidence>
<dbReference type="SMART" id="SM01012">
    <property type="entry name" value="ANTAR"/>
    <property type="match status" value="1"/>
</dbReference>
<dbReference type="Pfam" id="PF03861">
    <property type="entry name" value="ANTAR"/>
    <property type="match status" value="1"/>
</dbReference>
<evidence type="ECO:0000259" key="3">
    <source>
        <dbReference type="SMART" id="SM01012"/>
    </source>
</evidence>
<dbReference type="InterPro" id="IPR003018">
    <property type="entry name" value="GAF"/>
</dbReference>
<keyword evidence="1" id="KW-0805">Transcription regulation</keyword>
<comment type="caution">
    <text evidence="4">The sequence shown here is derived from an EMBL/GenBank/DDBJ whole genome shotgun (WGS) entry which is preliminary data.</text>
</comment>
<evidence type="ECO:0000313" key="5">
    <source>
        <dbReference type="Proteomes" id="UP000298218"/>
    </source>
</evidence>
<accession>A0A4Y8KTL4</accession>
<dbReference type="GO" id="GO:0003723">
    <property type="term" value="F:RNA binding"/>
    <property type="evidence" value="ECO:0007669"/>
    <property type="project" value="InterPro"/>
</dbReference>
<organism evidence="4 5">
    <name type="scientific">Cryobacterium psychrophilum</name>
    <dbReference type="NCBI Taxonomy" id="41988"/>
    <lineage>
        <taxon>Bacteria</taxon>
        <taxon>Bacillati</taxon>
        <taxon>Actinomycetota</taxon>
        <taxon>Actinomycetes</taxon>
        <taxon>Micrococcales</taxon>
        <taxon>Microbacteriaceae</taxon>
        <taxon>Cryobacterium</taxon>
    </lineage>
</organism>
<protein>
    <submittedName>
        <fullName evidence="4">ANTAR domain-containing protein</fullName>
    </submittedName>
</protein>
<dbReference type="InterPro" id="IPR036388">
    <property type="entry name" value="WH-like_DNA-bd_sf"/>
</dbReference>
<name>A0A4Y8KTL4_9MICO</name>
<dbReference type="InterPro" id="IPR005561">
    <property type="entry name" value="ANTAR"/>
</dbReference>
<dbReference type="Pfam" id="PF13185">
    <property type="entry name" value="GAF_2"/>
    <property type="match status" value="1"/>
</dbReference>
<dbReference type="AlphaFoldDB" id="A0A4Y8KTL4"/>
<reference evidence="4 5" key="1">
    <citation type="submission" date="2019-03" db="EMBL/GenBank/DDBJ databases">
        <title>Genomics of glacier-inhabiting Cryobacterium strains.</title>
        <authorList>
            <person name="Liu Q."/>
            <person name="Xin Y.-H."/>
        </authorList>
    </citation>
    <scope>NUCLEOTIDE SEQUENCE [LARGE SCALE GENOMIC DNA]</scope>
    <source>
        <strain evidence="4 5">CGMCC 1.4292</strain>
    </source>
</reference>
<keyword evidence="2" id="KW-0804">Transcription</keyword>
<proteinExistence type="predicted"/>
<gene>
    <name evidence="4" type="ORF">E3T53_06185</name>
</gene>
<feature type="domain" description="ANTAR" evidence="3">
    <location>
        <begin position="160"/>
        <end position="214"/>
    </location>
</feature>